<keyword evidence="4" id="KW-0812">Transmembrane</keyword>
<evidence type="ECO:0000256" key="1">
    <source>
        <dbReference type="ARBA" id="ARBA00004508"/>
    </source>
</evidence>
<dbReference type="PANTHER" id="PTHR43009">
    <property type="entry name" value="HOMOGENTISATE SOLANESYLTRANSFERASE, CHLOROPLASTIC"/>
    <property type="match status" value="1"/>
</dbReference>
<keyword evidence="3" id="KW-0808">Transferase</keyword>
<reference evidence="5" key="1">
    <citation type="journal article" date="2016" name="Nat. Genet.">
        <title>A high-quality carrot genome assembly provides new insights into carotenoid accumulation and asterid genome evolution.</title>
        <authorList>
            <person name="Iorizzo M."/>
            <person name="Ellison S."/>
            <person name="Senalik D."/>
            <person name="Zeng P."/>
            <person name="Satapoomin P."/>
            <person name="Huang J."/>
            <person name="Bowman M."/>
            <person name="Iovene M."/>
            <person name="Sanseverino W."/>
            <person name="Cavagnaro P."/>
            <person name="Yildiz M."/>
            <person name="Macko-Podgorni A."/>
            <person name="Moranska E."/>
            <person name="Grzebelus E."/>
            <person name="Grzebelus D."/>
            <person name="Ashrafi H."/>
            <person name="Zheng Z."/>
            <person name="Cheng S."/>
            <person name="Spooner D."/>
            <person name="Van Deynze A."/>
            <person name="Simon P."/>
        </authorList>
    </citation>
    <scope>NUCLEOTIDE SEQUENCE [LARGE SCALE GENOMIC DNA]</scope>
    <source>
        <tissue evidence="5">Leaf</tissue>
    </source>
</reference>
<organism evidence="5">
    <name type="scientific">Daucus carota subsp. sativus</name>
    <name type="common">Carrot</name>
    <dbReference type="NCBI Taxonomy" id="79200"/>
    <lineage>
        <taxon>Eukaryota</taxon>
        <taxon>Viridiplantae</taxon>
        <taxon>Streptophyta</taxon>
        <taxon>Embryophyta</taxon>
        <taxon>Tracheophyta</taxon>
        <taxon>Spermatophyta</taxon>
        <taxon>Magnoliopsida</taxon>
        <taxon>eudicotyledons</taxon>
        <taxon>Gunneridae</taxon>
        <taxon>Pentapetalae</taxon>
        <taxon>asterids</taxon>
        <taxon>campanulids</taxon>
        <taxon>Apiales</taxon>
        <taxon>Apiaceae</taxon>
        <taxon>Apioideae</taxon>
        <taxon>Scandiceae</taxon>
        <taxon>Daucinae</taxon>
        <taxon>Daucus</taxon>
        <taxon>Daucus sect. Daucus</taxon>
    </lineage>
</organism>
<feature type="transmembrane region" description="Helical" evidence="4">
    <location>
        <begin position="54"/>
        <end position="71"/>
    </location>
</feature>
<dbReference type="AlphaFoldDB" id="A0A175YMB9"/>
<dbReference type="GO" id="GO:0016740">
    <property type="term" value="F:transferase activity"/>
    <property type="evidence" value="ECO:0007669"/>
    <property type="project" value="UniProtKB-KW"/>
</dbReference>
<sequence length="130" mass="14525">MDCHVVLDHGDYVSVSTPFHWNCCIYFTWNGIFYQGDRAFGNLTFSVRHGKKKVFSICVGILLIAYGSGVVVGASSSFLICKIVSVIGHTTLALLFLLRAKSLNLDDDVATQSFYMFLWKVCDNNVVHHV</sequence>
<evidence type="ECO:0000313" key="5">
    <source>
        <dbReference type="EMBL" id="KZM84745.1"/>
    </source>
</evidence>
<dbReference type="EMBL" id="LNRQ01000008">
    <property type="protein sequence ID" value="KZM84745.1"/>
    <property type="molecule type" value="Genomic_DNA"/>
</dbReference>
<evidence type="ECO:0000256" key="3">
    <source>
        <dbReference type="ARBA" id="ARBA00022679"/>
    </source>
</evidence>
<dbReference type="Gramene" id="KZM84745">
    <property type="protein sequence ID" value="KZM84745"/>
    <property type="gene ID" value="DCAR_027833"/>
</dbReference>
<protein>
    <submittedName>
        <fullName evidence="5">Uncharacterized protein</fullName>
    </submittedName>
</protein>
<comment type="caution">
    <text evidence="5">The sequence shown here is derived from an EMBL/GenBank/DDBJ whole genome shotgun (WGS) entry which is preliminary data.</text>
</comment>
<keyword evidence="4" id="KW-0472">Membrane</keyword>
<evidence type="ECO:0000256" key="2">
    <source>
        <dbReference type="ARBA" id="ARBA00005985"/>
    </source>
</evidence>
<keyword evidence="4" id="KW-1133">Transmembrane helix</keyword>
<name>A0A175YMB9_DAUCS</name>
<gene>
    <name evidence="5" type="ORF">DCAR_027833</name>
</gene>
<proteinExistence type="inferred from homology"/>
<accession>A0A175YMB9</accession>
<dbReference type="STRING" id="79200.A0A175YMB9"/>
<evidence type="ECO:0000256" key="4">
    <source>
        <dbReference type="SAM" id="Phobius"/>
    </source>
</evidence>
<comment type="similarity">
    <text evidence="2">Belongs to the UbiA prenyltransferase family.</text>
</comment>
<comment type="subcellular location">
    <subcellularLocation>
        <location evidence="1">Plastid</location>
        <location evidence="1">Chloroplast membrane</location>
        <topology evidence="1">Multi-pass membrane protein</topology>
    </subcellularLocation>
</comment>
<dbReference type="PANTHER" id="PTHR43009:SF7">
    <property type="entry name" value="HOMOGENTISATE GERANYLGERANYLTRANSFERASE, CHLOROPLASTIC"/>
    <property type="match status" value="1"/>
</dbReference>
<feature type="transmembrane region" description="Helical" evidence="4">
    <location>
        <begin position="77"/>
        <end position="98"/>
    </location>
</feature>